<name>A0A1A8VT89_PLAOA</name>
<dbReference type="InterPro" id="IPR001096">
    <property type="entry name" value="Peptidase_C13"/>
</dbReference>
<dbReference type="GO" id="GO:0016255">
    <property type="term" value="P:attachment of GPI anchor to protein"/>
    <property type="evidence" value="ECO:0007669"/>
    <property type="project" value="InterPro"/>
</dbReference>
<evidence type="ECO:0000256" key="3">
    <source>
        <dbReference type="ARBA" id="ARBA00022502"/>
    </source>
</evidence>
<protein>
    <submittedName>
        <fullName evidence="6">GPI-anchor transamidase, putative (GPI8)</fullName>
    </submittedName>
</protein>
<evidence type="ECO:0000313" key="7">
    <source>
        <dbReference type="Proteomes" id="UP000078560"/>
    </source>
</evidence>
<dbReference type="AlphaFoldDB" id="A0A1A8VT89"/>
<dbReference type="EMBL" id="FLQU01000309">
    <property type="protein sequence ID" value="SBS83745.1"/>
    <property type="molecule type" value="Genomic_DNA"/>
</dbReference>
<dbReference type="UniPathway" id="UPA00196"/>
<keyword evidence="5" id="KW-1133">Transmembrane helix</keyword>
<evidence type="ECO:0000313" key="6">
    <source>
        <dbReference type="EMBL" id="SBS83745.1"/>
    </source>
</evidence>
<feature type="transmembrane region" description="Helical" evidence="5">
    <location>
        <begin position="544"/>
        <end position="564"/>
    </location>
</feature>
<dbReference type="Gene3D" id="3.40.50.1460">
    <property type="match status" value="1"/>
</dbReference>
<dbReference type="Proteomes" id="UP000078560">
    <property type="component" value="Unassembled WGS sequence"/>
</dbReference>
<reference evidence="7" key="1">
    <citation type="submission" date="2016-05" db="EMBL/GenBank/DDBJ databases">
        <authorList>
            <person name="Naeem Raeece"/>
        </authorList>
    </citation>
    <scope>NUCLEOTIDE SEQUENCE [LARGE SCALE GENOMIC DNA]</scope>
</reference>
<dbReference type="GO" id="GO:0006506">
    <property type="term" value="P:GPI anchor biosynthetic process"/>
    <property type="evidence" value="ECO:0007669"/>
    <property type="project" value="UniProtKB-UniPathway"/>
</dbReference>
<dbReference type="PANTHER" id="PTHR48067">
    <property type="entry name" value="GPI-ANCHOR TRANSAMIDASE"/>
    <property type="match status" value="1"/>
</dbReference>
<comment type="pathway">
    <text evidence="1">Glycolipid biosynthesis; glycosylphosphatidylinositol-anchor biosynthesis.</text>
</comment>
<dbReference type="GO" id="GO:0003923">
    <property type="term" value="F:GPI-anchor transamidase activity"/>
    <property type="evidence" value="ECO:0007669"/>
    <property type="project" value="InterPro"/>
</dbReference>
<dbReference type="GO" id="GO:0042765">
    <property type="term" value="C:GPI-anchor transamidase complex"/>
    <property type="evidence" value="ECO:0007669"/>
    <property type="project" value="InterPro"/>
</dbReference>
<dbReference type="Pfam" id="PF01650">
    <property type="entry name" value="Peptidase_C13"/>
    <property type="match status" value="1"/>
</dbReference>
<dbReference type="InterPro" id="IPR028361">
    <property type="entry name" value="GPI_transamidase"/>
</dbReference>
<keyword evidence="5" id="KW-0472">Membrane</keyword>
<evidence type="ECO:0000256" key="5">
    <source>
        <dbReference type="SAM" id="Phobius"/>
    </source>
</evidence>
<dbReference type="PANTHER" id="PTHR48067:SF1">
    <property type="entry name" value="GPI-ANCHOR TRANSAMIDASE"/>
    <property type="match status" value="1"/>
</dbReference>
<evidence type="ECO:0000256" key="1">
    <source>
        <dbReference type="ARBA" id="ARBA00004687"/>
    </source>
</evidence>
<organism evidence="6 7">
    <name type="scientific">Plasmodium ovale curtisi</name>
    <dbReference type="NCBI Taxonomy" id="864141"/>
    <lineage>
        <taxon>Eukaryota</taxon>
        <taxon>Sar</taxon>
        <taxon>Alveolata</taxon>
        <taxon>Apicomplexa</taxon>
        <taxon>Aconoidasida</taxon>
        <taxon>Haemosporida</taxon>
        <taxon>Plasmodiidae</taxon>
        <taxon>Plasmodium</taxon>
        <taxon>Plasmodium (Plasmodium)</taxon>
    </lineage>
</organism>
<keyword evidence="3" id="KW-0337">GPI-anchor biosynthesis</keyword>
<keyword evidence="4" id="KW-0732">Signal</keyword>
<proteinExistence type="inferred from homology"/>
<evidence type="ECO:0000256" key="2">
    <source>
        <dbReference type="ARBA" id="ARBA00009941"/>
    </source>
</evidence>
<evidence type="ECO:0000256" key="4">
    <source>
        <dbReference type="ARBA" id="ARBA00022729"/>
    </source>
</evidence>
<gene>
    <name evidence="6" type="ORF">POVCU2_0022630</name>
</gene>
<comment type="similarity">
    <text evidence="2">Belongs to the peptidase C13 family.</text>
</comment>
<sequence>MFLPITCVDGALLRAYVGETYLHIVGQQKCEKNYVKGYTNNWKQPEATGSNWKQLEATGSNWKKLEETGRNWKQLEETGSTWERRNILFRKSRRGEEEKKASRRVEKKKSVIKGAIASVAFSGVDIKNMKGKYKEIQNSVNKENVNEIFLNELRMSNYMNNNVIALSTSRHYFNYRHTTNLLIAYEYLKNIGDTIDQNILLMIPFDHACNCRNIIEGTIFKEYEKFSIDNFNKKREIENKYTNLYTNLNVDYKNDNVRDEQIRRVIRHRYDPFMPKKKRLYTTGNKEKNLFIYMTGHGGINFLKIQEFNIISSGEFNLYIQELLIKNMYKYIFVIIDTCQGYSFYDHILKYIYKNKINNVFLLSSSNRNENSYSLFSSKYLSVSTVDRFTYHFFDYLKNIYKIYNKDIYKNAKSFSLYNILNYLKTQHLMSQPTINNSKFTSSTFVHDKNILFYNSNLLIINKDHEKKVQTQLNSENMTNKWLPFEKKCLGDLRLCGHIKRKVYATMAGLYQDRSYYNSVAVYHTSEYYFTDYYFLSNQVDLHYWDKILILLFFILLFFLFMLFK</sequence>
<dbReference type="GO" id="GO:0006508">
    <property type="term" value="P:proteolysis"/>
    <property type="evidence" value="ECO:0007669"/>
    <property type="project" value="InterPro"/>
</dbReference>
<keyword evidence="5" id="KW-0812">Transmembrane</keyword>
<accession>A0A1A8VT89</accession>